<reference evidence="1" key="1">
    <citation type="submission" date="2020-04" db="EMBL/GenBank/DDBJ databases">
        <authorList>
            <person name="Alioto T."/>
            <person name="Alioto T."/>
            <person name="Gomez Garrido J."/>
        </authorList>
    </citation>
    <scope>NUCLEOTIDE SEQUENCE</scope>
    <source>
        <strain evidence="1">A484AB</strain>
    </source>
</reference>
<dbReference type="PANTHER" id="PTHR33332">
    <property type="entry name" value="REVERSE TRANSCRIPTASE DOMAIN-CONTAINING PROTEIN"/>
    <property type="match status" value="1"/>
</dbReference>
<proteinExistence type="predicted"/>
<dbReference type="Proteomes" id="UP001152795">
    <property type="component" value="Unassembled WGS sequence"/>
</dbReference>
<evidence type="ECO:0000313" key="1">
    <source>
        <dbReference type="EMBL" id="CAB4006189.1"/>
    </source>
</evidence>
<dbReference type="Pfam" id="PF09004">
    <property type="entry name" value="ALKBH8_N"/>
    <property type="match status" value="1"/>
</dbReference>
<dbReference type="PROSITE" id="PS50878">
    <property type="entry name" value="RT_POL"/>
    <property type="match status" value="1"/>
</dbReference>
<keyword evidence="2" id="KW-1185">Reference proteome</keyword>
<dbReference type="AlphaFoldDB" id="A0A6S7HP59"/>
<sequence>MPPKTIEDDLRPISLTPQIAKIMEGFTLEPLLVDQIDLYQFAMKGRPTTQALVFLLHNVLETLDRGGSSPRVFFADFSKGFDLVDHGVLVAELEKLNVRPAVVGWIQAFLTRRKQCIRFRDKMSSFKCLNGGIPQGTKLGPILFAVLLNSLLRDWNFRIKFVDDLTTIEFIPRCSLSVTPLLVNDIYDYASTRGMRLNSKKCKEIIINFLQYRLPFQDALQVGGNTIERVSSYKLLGVYLNNDLSWNLHCDYITKKANKRLYILRILRRARIGYQQLVTVYCSLVRPILEYTLPLFGLLFRTT</sequence>
<dbReference type="GO" id="GO:0016706">
    <property type="term" value="F:2-oxoglutarate-dependent dioxygenase activity"/>
    <property type="evidence" value="ECO:0007669"/>
    <property type="project" value="InterPro"/>
</dbReference>
<dbReference type="GO" id="GO:0008168">
    <property type="term" value="F:methyltransferase activity"/>
    <property type="evidence" value="ECO:0007669"/>
    <property type="project" value="InterPro"/>
</dbReference>
<evidence type="ECO:0000313" key="2">
    <source>
        <dbReference type="Proteomes" id="UP001152795"/>
    </source>
</evidence>
<dbReference type="InterPro" id="IPR000477">
    <property type="entry name" value="RT_dom"/>
</dbReference>
<protein>
    <submittedName>
        <fullName evidence="1">RNA-directed DNA polymerase from mobile element jockey</fullName>
    </submittedName>
</protein>
<dbReference type="GO" id="GO:0003964">
    <property type="term" value="F:RNA-directed DNA polymerase activity"/>
    <property type="evidence" value="ECO:0007669"/>
    <property type="project" value="UniProtKB-KW"/>
</dbReference>
<dbReference type="SUPFAM" id="SSF56672">
    <property type="entry name" value="DNA/RNA polymerases"/>
    <property type="match status" value="1"/>
</dbReference>
<dbReference type="OrthoDB" id="10037236at2759"/>
<accession>A0A6S7HP59</accession>
<keyword evidence="1" id="KW-0808">Transferase</keyword>
<dbReference type="InterPro" id="IPR015095">
    <property type="entry name" value="AlkB_hom8_N"/>
</dbReference>
<dbReference type="Pfam" id="PF00078">
    <property type="entry name" value="RVT_1"/>
    <property type="match status" value="1"/>
</dbReference>
<organism evidence="1 2">
    <name type="scientific">Paramuricea clavata</name>
    <name type="common">Red gorgonian</name>
    <name type="synonym">Violescent sea-whip</name>
    <dbReference type="NCBI Taxonomy" id="317549"/>
    <lineage>
        <taxon>Eukaryota</taxon>
        <taxon>Metazoa</taxon>
        <taxon>Cnidaria</taxon>
        <taxon>Anthozoa</taxon>
        <taxon>Octocorallia</taxon>
        <taxon>Malacalcyonacea</taxon>
        <taxon>Plexauridae</taxon>
        <taxon>Paramuricea</taxon>
    </lineage>
</organism>
<dbReference type="InterPro" id="IPR043502">
    <property type="entry name" value="DNA/RNA_pol_sf"/>
</dbReference>
<gene>
    <name evidence="1" type="ORF">PACLA_8A004139</name>
</gene>
<keyword evidence="1" id="KW-0548">Nucleotidyltransferase</keyword>
<keyword evidence="1" id="KW-0695">RNA-directed DNA polymerase</keyword>
<name>A0A6S7HP59_PARCT</name>
<dbReference type="EMBL" id="CACRXK020005438">
    <property type="protein sequence ID" value="CAB4006189.1"/>
    <property type="molecule type" value="Genomic_DNA"/>
</dbReference>
<comment type="caution">
    <text evidence="1">The sequence shown here is derived from an EMBL/GenBank/DDBJ whole genome shotgun (WGS) entry which is preliminary data.</text>
</comment>